<keyword evidence="3" id="KW-1185">Reference proteome</keyword>
<evidence type="ECO:0000313" key="3">
    <source>
        <dbReference type="Proteomes" id="UP000717696"/>
    </source>
</evidence>
<sequence>MFAFSNESAALPWNYSVSRQPAQFQPRDDWSHWDSSRPLRIDTKCKSKAFKELIDPVRPSKQFSLSSDGKVGNKSWVQHCSNLWDLFKNLQAHRSPPGPGLSSLLIILSHGITEYLETAPSEINIFDTEVYNNPEHGTDGSLELILENAERVDCKTMMGYTSKEEWKNATYNKRTYAGMVRFPKHWVAYAWDRKFGHLLVYDTQEEGRTKRLKAVGLAWREHLALAGLPYNFGLFALPVTAAPGEWESGYLGVFLLFLNLRSMVGVGHSYISTTFSGKTAKVDNAYRNGLTAFEQKHADWLLDPWVEQPLRAAQELGVDRMMDFLGTVIFNELGVRDRAHISGGFIRSLAGTGISMFYSPKLDARCVGDEPYNNLGGLQMVSWPDLDVVRRTSGHCIFPAPGVFQEKIRQQQPARFVPLPWSLVEKYMERGWEVNGSLVPERMRTPSLEMDLGVLHLAVPTIQVCRQDLSVKSHAASDSVDLSGPAEPGKSEELLPRLEELKSSTCTGLSVTKPQDALVPCQSGEIDGTVSTAQKGPTDGVMGTVVSSIEQPLASATAAVKRGPDHLDQEPPGSEDEAEYSLVRSEPEPRRVIKLRRRRPRRLPRWGT</sequence>
<evidence type="ECO:0000256" key="1">
    <source>
        <dbReference type="SAM" id="MobiDB-lite"/>
    </source>
</evidence>
<feature type="region of interest" description="Disordered" evidence="1">
    <location>
        <begin position="557"/>
        <end position="588"/>
    </location>
</feature>
<dbReference type="Proteomes" id="UP000717696">
    <property type="component" value="Unassembled WGS sequence"/>
</dbReference>
<accession>A0A9P9J7L4</accession>
<gene>
    <name evidence="2" type="ORF">B0J13DRAFT_545419</name>
</gene>
<reference evidence="2" key="1">
    <citation type="journal article" date="2021" name="Nat. Commun.">
        <title>Genetic determinants of endophytism in the Arabidopsis root mycobiome.</title>
        <authorList>
            <person name="Mesny F."/>
            <person name="Miyauchi S."/>
            <person name="Thiergart T."/>
            <person name="Pickel B."/>
            <person name="Atanasova L."/>
            <person name="Karlsson M."/>
            <person name="Huettel B."/>
            <person name="Barry K.W."/>
            <person name="Haridas S."/>
            <person name="Chen C."/>
            <person name="Bauer D."/>
            <person name="Andreopoulos W."/>
            <person name="Pangilinan J."/>
            <person name="LaButti K."/>
            <person name="Riley R."/>
            <person name="Lipzen A."/>
            <person name="Clum A."/>
            <person name="Drula E."/>
            <person name="Henrissat B."/>
            <person name="Kohler A."/>
            <person name="Grigoriev I.V."/>
            <person name="Martin F.M."/>
            <person name="Hacquard S."/>
        </authorList>
    </citation>
    <scope>NUCLEOTIDE SEQUENCE</scope>
    <source>
        <strain evidence="2">MPI-CAGE-AT-0021</strain>
    </source>
</reference>
<evidence type="ECO:0000313" key="2">
    <source>
        <dbReference type="EMBL" id="KAH7155372.1"/>
    </source>
</evidence>
<proteinExistence type="predicted"/>
<dbReference type="OrthoDB" id="5105291at2759"/>
<dbReference type="AlphaFoldDB" id="A0A9P9J7L4"/>
<dbReference type="EMBL" id="JAGMUU010000004">
    <property type="protein sequence ID" value="KAH7155372.1"/>
    <property type="molecule type" value="Genomic_DNA"/>
</dbReference>
<name>A0A9P9J7L4_9HYPO</name>
<organism evidence="2 3">
    <name type="scientific">Dactylonectria estremocensis</name>
    <dbReference type="NCBI Taxonomy" id="1079267"/>
    <lineage>
        <taxon>Eukaryota</taxon>
        <taxon>Fungi</taxon>
        <taxon>Dikarya</taxon>
        <taxon>Ascomycota</taxon>
        <taxon>Pezizomycotina</taxon>
        <taxon>Sordariomycetes</taxon>
        <taxon>Hypocreomycetidae</taxon>
        <taxon>Hypocreales</taxon>
        <taxon>Nectriaceae</taxon>
        <taxon>Dactylonectria</taxon>
    </lineage>
</organism>
<comment type="caution">
    <text evidence="2">The sequence shown here is derived from an EMBL/GenBank/DDBJ whole genome shotgun (WGS) entry which is preliminary data.</text>
</comment>
<protein>
    <submittedName>
        <fullName evidence="2">Uncharacterized protein</fullName>
    </submittedName>
</protein>